<reference evidence="1 2" key="1">
    <citation type="journal article" date="2015" name="Nature">
        <title>rRNA introns, odd ribosomes, and small enigmatic genomes across a large radiation of phyla.</title>
        <authorList>
            <person name="Brown C.T."/>
            <person name="Hug L.A."/>
            <person name="Thomas B.C."/>
            <person name="Sharon I."/>
            <person name="Castelle C.J."/>
            <person name="Singh A."/>
            <person name="Wilkins M.J."/>
            <person name="Williams K.H."/>
            <person name="Banfield J.F."/>
        </authorList>
    </citation>
    <scope>NUCLEOTIDE SEQUENCE [LARGE SCALE GENOMIC DNA]</scope>
</reference>
<gene>
    <name evidence="1" type="ORF">UV09_C0002G0034</name>
</gene>
<name>A0A0G1BNL3_9BACT</name>
<evidence type="ECO:0008006" key="3">
    <source>
        <dbReference type="Google" id="ProtNLM"/>
    </source>
</evidence>
<dbReference type="AlphaFoldDB" id="A0A0G1BNL3"/>
<protein>
    <recommendedName>
        <fullName evidence="3">Peptidase C39-like domain-containing protein</fullName>
    </recommendedName>
</protein>
<sequence>MPVSASSFAEAKSKRFWPVIVLVLILFAPTAFGVNAVVSAQTATPVKSIKFGSFTPPPTNTKTPLPSPTAYVSIPPLSTTPEPDPKKIYFFSQRDPRWRTYNPYTVGQLGPCGCGETSTAMILTSVLDNSSNPDQGYYNPPRMWDYYENLYPGRCGTGIEWHKNTLESFAFRASINAYDRNNPQGSNNVIKNYLNNGYLVIIYYKRPATYGHYVVLSDIIGSTIKVYDPYYLPGASMPVTIESIAIIQSFVAAKK</sequence>
<evidence type="ECO:0000313" key="1">
    <source>
        <dbReference type="EMBL" id="KKS47856.1"/>
    </source>
</evidence>
<dbReference type="Gene3D" id="3.90.70.10">
    <property type="entry name" value="Cysteine proteinases"/>
    <property type="match status" value="1"/>
</dbReference>
<dbReference type="EMBL" id="LCDD01000002">
    <property type="protein sequence ID" value="KKS47856.1"/>
    <property type="molecule type" value="Genomic_DNA"/>
</dbReference>
<proteinExistence type="predicted"/>
<accession>A0A0G1BNL3</accession>
<dbReference type="Proteomes" id="UP000034320">
    <property type="component" value="Unassembled WGS sequence"/>
</dbReference>
<evidence type="ECO:0000313" key="2">
    <source>
        <dbReference type="Proteomes" id="UP000034320"/>
    </source>
</evidence>
<comment type="caution">
    <text evidence="1">The sequence shown here is derived from an EMBL/GenBank/DDBJ whole genome shotgun (WGS) entry which is preliminary data.</text>
</comment>
<organism evidence="1 2">
    <name type="scientific">Candidatus Gottesmanbacteria bacterium GW2011_GWA2_42_18</name>
    <dbReference type="NCBI Taxonomy" id="1618442"/>
    <lineage>
        <taxon>Bacteria</taxon>
        <taxon>Candidatus Gottesmaniibacteriota</taxon>
    </lineage>
</organism>